<dbReference type="PANTHER" id="PTHR33932:SF4">
    <property type="entry name" value="NA(+)_H(+) ANTIPORTER SUBUNIT B"/>
    <property type="match status" value="1"/>
</dbReference>
<dbReference type="InterPro" id="IPR050622">
    <property type="entry name" value="CPA3_antiporter_subunitB"/>
</dbReference>
<feature type="transmembrane region" description="Helical" evidence="1">
    <location>
        <begin position="66"/>
        <end position="83"/>
    </location>
</feature>
<dbReference type="AlphaFoldDB" id="A0A2X3L0B7"/>
<dbReference type="KEGG" id="bana:BARAN1_0175"/>
<protein>
    <submittedName>
        <fullName evidence="3">Membrane-bound hydrogenase MBH 2, subunit Mbh2E (Na+/H+ transporter subunit)</fullName>
    </submittedName>
</protein>
<dbReference type="InterPro" id="IPR046806">
    <property type="entry name" value="MrpA_C/MbhE"/>
</dbReference>
<name>A0A2X3L0B7_9BACT</name>
<keyword evidence="1" id="KW-0812">Transmembrane</keyword>
<feature type="domain" description="MrpA C-terminal/MbhE" evidence="2">
    <location>
        <begin position="9"/>
        <end position="87"/>
    </location>
</feature>
<keyword evidence="1" id="KW-1133">Transmembrane helix</keyword>
<proteinExistence type="predicted"/>
<evidence type="ECO:0000313" key="3">
    <source>
        <dbReference type="EMBL" id="SQD92200.1"/>
    </source>
</evidence>
<keyword evidence="4" id="KW-1185">Reference proteome</keyword>
<gene>
    <name evidence="3" type="primary">MbhE</name>
    <name evidence="3" type="ORF">BARAN1_0175</name>
</gene>
<sequence>MKRWLTLAAFAVVAGCLLLAGAEMRPFGVPRSDLMDRYFNAWSQKEVAANNVVTAIVFDYRGYDTLGEATVLFVAVVGVTLILRRIKK</sequence>
<evidence type="ECO:0000256" key="1">
    <source>
        <dbReference type="SAM" id="Phobius"/>
    </source>
</evidence>
<dbReference type="PROSITE" id="PS51257">
    <property type="entry name" value="PROKAR_LIPOPROTEIN"/>
    <property type="match status" value="1"/>
</dbReference>
<dbReference type="RefSeq" id="WP_122030452.1">
    <property type="nucleotide sequence ID" value="NZ_LS483254.1"/>
</dbReference>
<accession>A0A2X3L0B7</accession>
<dbReference type="Pfam" id="PF20501">
    <property type="entry name" value="MbhE"/>
    <property type="match status" value="1"/>
</dbReference>
<dbReference type="OrthoDB" id="9798859at2"/>
<reference evidence="4" key="1">
    <citation type="submission" date="2018-05" db="EMBL/GenBank/DDBJ databases">
        <authorList>
            <person name="Hao L."/>
        </authorList>
    </citation>
    <scope>NUCLEOTIDE SEQUENCE [LARGE SCALE GENOMIC DNA]</scope>
</reference>
<organism evidence="3 4">
    <name type="scientific">Candidatus Bipolaricaulis anaerobius</name>
    <dbReference type="NCBI Taxonomy" id="2026885"/>
    <lineage>
        <taxon>Bacteria</taxon>
        <taxon>Candidatus Bipolaricaulota</taxon>
        <taxon>Candidatus Bipolaricaulia</taxon>
        <taxon>Candidatus Bipolaricaulales</taxon>
        <taxon>Candidatus Bipolaricaulaceae</taxon>
        <taxon>Candidatus Bipolaricaulis</taxon>
    </lineage>
</organism>
<keyword evidence="1" id="KW-0472">Membrane</keyword>
<dbReference type="Proteomes" id="UP000249818">
    <property type="component" value="Chromosome BARAN1"/>
</dbReference>
<dbReference type="PANTHER" id="PTHR33932">
    <property type="entry name" value="NA(+)/H(+) ANTIPORTER SUBUNIT B"/>
    <property type="match status" value="1"/>
</dbReference>
<evidence type="ECO:0000313" key="4">
    <source>
        <dbReference type="Proteomes" id="UP000249818"/>
    </source>
</evidence>
<dbReference type="EMBL" id="LS483254">
    <property type="protein sequence ID" value="SQD92200.1"/>
    <property type="molecule type" value="Genomic_DNA"/>
</dbReference>
<evidence type="ECO:0000259" key="2">
    <source>
        <dbReference type="Pfam" id="PF20501"/>
    </source>
</evidence>